<name>A0A1X9YYD2_9BACT</name>
<keyword evidence="3" id="KW-1185">Reference proteome</keyword>
<organism evidence="2 3">
    <name type="scientific">Pontibacter actiniarum</name>
    <dbReference type="NCBI Taxonomy" id="323450"/>
    <lineage>
        <taxon>Bacteria</taxon>
        <taxon>Pseudomonadati</taxon>
        <taxon>Bacteroidota</taxon>
        <taxon>Cytophagia</taxon>
        <taxon>Cytophagales</taxon>
        <taxon>Hymenobacteraceae</taxon>
        <taxon>Pontibacter</taxon>
    </lineage>
</organism>
<evidence type="ECO:0008006" key="4">
    <source>
        <dbReference type="Google" id="ProtNLM"/>
    </source>
</evidence>
<dbReference type="Proteomes" id="UP000266292">
    <property type="component" value="Chromosome"/>
</dbReference>
<dbReference type="InterPro" id="IPR019861">
    <property type="entry name" value="PorP/SprF_Bacteroidetes"/>
</dbReference>
<reference evidence="3" key="1">
    <citation type="submission" date="2017-05" db="EMBL/GenBank/DDBJ databases">
        <authorList>
            <person name="Ray J."/>
            <person name="Price M."/>
            <person name="Deutschbauer A."/>
        </authorList>
    </citation>
    <scope>NUCLEOTIDE SEQUENCE [LARGE SCALE GENOMIC DNA]</scope>
    <source>
        <strain evidence="3">DSM 19842</strain>
    </source>
</reference>
<feature type="chain" id="PRO_5011005395" description="Type IX secretion system membrane protein PorP/SprF" evidence="1">
    <location>
        <begin position="21"/>
        <end position="320"/>
    </location>
</feature>
<evidence type="ECO:0000313" key="3">
    <source>
        <dbReference type="Proteomes" id="UP000266292"/>
    </source>
</evidence>
<dbReference type="NCBIfam" id="TIGR03519">
    <property type="entry name" value="T9SS_PorP_fam"/>
    <property type="match status" value="1"/>
</dbReference>
<dbReference type="RefSeq" id="WP_025608479.1">
    <property type="nucleotide sequence ID" value="NZ_CP021235.1"/>
</dbReference>
<gene>
    <name evidence="2" type="ORF">CA264_16375</name>
</gene>
<proteinExistence type="predicted"/>
<evidence type="ECO:0000256" key="1">
    <source>
        <dbReference type="SAM" id="SignalP"/>
    </source>
</evidence>
<accession>A0A1X9YYD2</accession>
<keyword evidence="1" id="KW-0732">Signal</keyword>
<feature type="signal peptide" evidence="1">
    <location>
        <begin position="1"/>
        <end position="20"/>
    </location>
</feature>
<dbReference type="Pfam" id="PF11751">
    <property type="entry name" value="PorP_SprF"/>
    <property type="match status" value="1"/>
</dbReference>
<dbReference type="AlphaFoldDB" id="A0A1X9YYD2"/>
<dbReference type="KEGG" id="pact:CA264_16375"/>
<sequence length="320" mass="35361">MKKLLPVLLLVLFAAPLAMAQQQPQFTHYGFNGMQISPAYAGITNRPEFLSIYRYQWLGYEASFDDGGAPRTFFLSANTPVRLLHGGVGLNLMRDKIANTTVLSAALSYSFHINIGETGKLGLGVQGNVNNYKKERYRAIDDNDPSVPYNSSDTKFDLGAGVWYESETFYAGGGVTNLLHAEYAFADSANTGTGTLLGENHVYATAGYHFPLTTDLTLTPTVLLKHDTETLSFDAGGRATYLEKYWVGLNYRHEEAVSALVGVSLFQDNALRVGYALDLTTFDEAAKAATSHEVMVSYRLAEPVIRFKPPVRTPRYYFSR</sequence>
<dbReference type="STRING" id="709015.GCA_000472485_03306"/>
<evidence type="ECO:0000313" key="2">
    <source>
        <dbReference type="EMBL" id="ARS37915.1"/>
    </source>
</evidence>
<dbReference type="OrthoDB" id="978914at2"/>
<dbReference type="EMBL" id="CP021235">
    <property type="protein sequence ID" value="ARS37915.1"/>
    <property type="molecule type" value="Genomic_DNA"/>
</dbReference>
<protein>
    <recommendedName>
        <fullName evidence="4">Type IX secretion system membrane protein PorP/SprF</fullName>
    </recommendedName>
</protein>